<organism evidence="7 8">
    <name type="scientific">Limimaricola cinnabarinus</name>
    <dbReference type="NCBI Taxonomy" id="1125964"/>
    <lineage>
        <taxon>Bacteria</taxon>
        <taxon>Pseudomonadati</taxon>
        <taxon>Pseudomonadota</taxon>
        <taxon>Alphaproteobacteria</taxon>
        <taxon>Rhodobacterales</taxon>
        <taxon>Paracoccaceae</taxon>
        <taxon>Limimaricola</taxon>
    </lineage>
</organism>
<dbReference type="Proteomes" id="UP000221860">
    <property type="component" value="Unassembled WGS sequence"/>
</dbReference>
<evidence type="ECO:0000256" key="3">
    <source>
        <dbReference type="ARBA" id="ARBA00023172"/>
    </source>
</evidence>
<dbReference type="InterPro" id="IPR006119">
    <property type="entry name" value="Resolv_N"/>
</dbReference>
<evidence type="ECO:0000256" key="5">
    <source>
        <dbReference type="PROSITE-ProRule" id="PRU10137"/>
    </source>
</evidence>
<comment type="caution">
    <text evidence="7">The sequence shown here is derived from an EMBL/GenBank/DDBJ whole genome shotgun (WGS) entry which is preliminary data.</text>
</comment>
<evidence type="ECO:0000313" key="8">
    <source>
        <dbReference type="Proteomes" id="UP000221860"/>
    </source>
</evidence>
<dbReference type="Pfam" id="PF00239">
    <property type="entry name" value="Resolvase"/>
    <property type="match status" value="1"/>
</dbReference>
<dbReference type="SMART" id="SM00857">
    <property type="entry name" value="Resolvase"/>
    <property type="match status" value="1"/>
</dbReference>
<dbReference type="CDD" id="cd03768">
    <property type="entry name" value="SR_ResInv"/>
    <property type="match status" value="1"/>
</dbReference>
<keyword evidence="1" id="KW-0229">DNA integration</keyword>
<keyword evidence="3" id="KW-0233">DNA recombination</keyword>
<dbReference type="InterPro" id="IPR006118">
    <property type="entry name" value="Recombinase_CS"/>
</dbReference>
<dbReference type="OrthoDB" id="7277848at2"/>
<evidence type="ECO:0000256" key="1">
    <source>
        <dbReference type="ARBA" id="ARBA00022908"/>
    </source>
</evidence>
<dbReference type="GO" id="GO:0000150">
    <property type="term" value="F:DNA strand exchange activity"/>
    <property type="evidence" value="ECO:0007669"/>
    <property type="project" value="InterPro"/>
</dbReference>
<proteinExistence type="predicted"/>
<dbReference type="InterPro" id="IPR036162">
    <property type="entry name" value="Resolvase-like_N_sf"/>
</dbReference>
<dbReference type="PANTHER" id="PTHR30461:SF2">
    <property type="entry name" value="SERINE RECOMBINASE PINE-RELATED"/>
    <property type="match status" value="1"/>
</dbReference>
<evidence type="ECO:0000256" key="4">
    <source>
        <dbReference type="PIRSR" id="PIRSR606118-50"/>
    </source>
</evidence>
<keyword evidence="8" id="KW-1185">Reference proteome</keyword>
<gene>
    <name evidence="7" type="ORF">CJ301_10760</name>
</gene>
<dbReference type="PANTHER" id="PTHR30461">
    <property type="entry name" value="DNA-INVERTASE FROM LAMBDOID PROPHAGE"/>
    <property type="match status" value="1"/>
</dbReference>
<dbReference type="Gene3D" id="3.40.50.1390">
    <property type="entry name" value="Resolvase, N-terminal catalytic domain"/>
    <property type="match status" value="1"/>
</dbReference>
<dbReference type="RefSeq" id="WP_099277210.1">
    <property type="nucleotide sequence ID" value="NZ_KZ304960.1"/>
</dbReference>
<dbReference type="GO" id="GO:0015074">
    <property type="term" value="P:DNA integration"/>
    <property type="evidence" value="ECO:0007669"/>
    <property type="project" value="UniProtKB-KW"/>
</dbReference>
<accession>A0A2G1MFM7</accession>
<dbReference type="GO" id="GO:0003677">
    <property type="term" value="F:DNA binding"/>
    <property type="evidence" value="ECO:0007669"/>
    <property type="project" value="UniProtKB-KW"/>
</dbReference>
<sequence length="199" mass="22015">MQRRAAIYARVSTGGQTPDNQLLRLREVAERAGFQIVEEYVDTASGASPSRSGMDRMMKDAARRRFDILLAWDVSRLGRSLTQLVALFDTLRALGVDLILEQQGVDTSTPADRALMQMSAVFAEFERAMIVERTKAGIERARARGSQIGRPPASDALIASIRALRARGMGMDKIARELRCGKGLSQRICKEYDKEAAEP</sequence>
<dbReference type="InterPro" id="IPR050639">
    <property type="entry name" value="SSR_resolvase"/>
</dbReference>
<dbReference type="PROSITE" id="PS00397">
    <property type="entry name" value="RECOMBINASES_1"/>
    <property type="match status" value="1"/>
</dbReference>
<dbReference type="AlphaFoldDB" id="A0A2G1MFM7"/>
<dbReference type="PROSITE" id="PS51736">
    <property type="entry name" value="RECOMBINASES_3"/>
    <property type="match status" value="1"/>
</dbReference>
<dbReference type="EMBL" id="NQWH01000014">
    <property type="protein sequence ID" value="PHP27504.1"/>
    <property type="molecule type" value="Genomic_DNA"/>
</dbReference>
<dbReference type="SUPFAM" id="SSF53041">
    <property type="entry name" value="Resolvase-like"/>
    <property type="match status" value="1"/>
</dbReference>
<feature type="active site" description="O-(5'-phospho-DNA)-serine intermediate" evidence="4 5">
    <location>
        <position position="12"/>
    </location>
</feature>
<feature type="domain" description="Resolvase/invertase-type recombinase catalytic" evidence="6">
    <location>
        <begin position="4"/>
        <end position="145"/>
    </location>
</feature>
<reference evidence="7 8" key="1">
    <citation type="submission" date="2017-08" db="EMBL/GenBank/DDBJ databases">
        <title>Draft Genome Sequence of Loktanella cinnabarina Strain XM1, Isolated from Coastal Surface Water.</title>
        <authorList>
            <person name="Ma R."/>
            <person name="Wang J."/>
            <person name="Wang Q."/>
            <person name="Ma Z."/>
            <person name="Li J."/>
            <person name="Chen L."/>
        </authorList>
    </citation>
    <scope>NUCLEOTIDE SEQUENCE [LARGE SCALE GENOMIC DNA]</scope>
    <source>
        <strain evidence="7 8">XM1</strain>
    </source>
</reference>
<evidence type="ECO:0000259" key="6">
    <source>
        <dbReference type="PROSITE" id="PS51736"/>
    </source>
</evidence>
<keyword evidence="2" id="KW-0238">DNA-binding</keyword>
<evidence type="ECO:0000256" key="2">
    <source>
        <dbReference type="ARBA" id="ARBA00023125"/>
    </source>
</evidence>
<name>A0A2G1MFM7_9RHOB</name>
<evidence type="ECO:0000313" key="7">
    <source>
        <dbReference type="EMBL" id="PHP27504.1"/>
    </source>
</evidence>
<protein>
    <submittedName>
        <fullName evidence="7">Resolvase</fullName>
    </submittedName>
</protein>